<sequence>MQAGGLRVPTRRRSCRHLNAVEREEISRGIAAGPSARAIGRLLERPASTISREIRRNGARAAYRACEADAAAQLRARRPKQAKPASRPELRALVQQCLDQRWSPEQSSGFQRGRPWVRQPVGCRTQDGLGADGRGRTGQVDEVMVTSTVTLPSPVTV</sequence>
<dbReference type="PANTHER" id="PTHR10948:SF23">
    <property type="entry name" value="TRANSPOSASE INSI FOR INSERTION SEQUENCE ELEMENT IS30A-RELATED"/>
    <property type="match status" value="1"/>
</dbReference>
<dbReference type="RefSeq" id="WP_370784471.1">
    <property type="nucleotide sequence ID" value="NZ_CAACUY010000010.1"/>
</dbReference>
<reference evidence="3" key="1">
    <citation type="journal article" date="2019" name="Int. J. Syst. Evol. Microbiol.">
        <title>The Global Catalogue of Microorganisms (GCM) 10K type strain sequencing project: providing services to taxonomists for standard genome sequencing and annotation.</title>
        <authorList>
            <consortium name="The Broad Institute Genomics Platform"/>
            <consortium name="The Broad Institute Genome Sequencing Center for Infectious Disease"/>
            <person name="Wu L."/>
            <person name="Ma J."/>
        </authorList>
    </citation>
    <scope>NUCLEOTIDE SEQUENCE [LARGE SCALE GENOMIC DNA]</scope>
    <source>
        <strain evidence="3">JCM 9371</strain>
    </source>
</reference>
<evidence type="ECO:0000313" key="3">
    <source>
        <dbReference type="Proteomes" id="UP001597063"/>
    </source>
</evidence>
<comment type="caution">
    <text evidence="2">The sequence shown here is derived from an EMBL/GenBank/DDBJ whole genome shotgun (WGS) entry which is preliminary data.</text>
</comment>
<evidence type="ECO:0000313" key="2">
    <source>
        <dbReference type="EMBL" id="MFD0692284.1"/>
    </source>
</evidence>
<evidence type="ECO:0000259" key="1">
    <source>
        <dbReference type="Pfam" id="PF13936"/>
    </source>
</evidence>
<dbReference type="Proteomes" id="UP001597063">
    <property type="component" value="Unassembled WGS sequence"/>
</dbReference>
<gene>
    <name evidence="2" type="ORF">ACFQZM_47895</name>
</gene>
<protein>
    <submittedName>
        <fullName evidence="2">Transposase</fullName>
    </submittedName>
</protein>
<name>A0ABW2Y3M7_9ACTN</name>
<dbReference type="InterPro" id="IPR025246">
    <property type="entry name" value="IS30-like_HTH"/>
</dbReference>
<accession>A0ABW2Y3M7</accession>
<dbReference type="Pfam" id="PF13936">
    <property type="entry name" value="HTH_38"/>
    <property type="match status" value="1"/>
</dbReference>
<dbReference type="PANTHER" id="PTHR10948">
    <property type="entry name" value="TRANSPOSASE"/>
    <property type="match status" value="1"/>
</dbReference>
<dbReference type="EMBL" id="JBHTGP010000038">
    <property type="protein sequence ID" value="MFD0692284.1"/>
    <property type="molecule type" value="Genomic_DNA"/>
</dbReference>
<feature type="domain" description="Transposase IS30-like HTH" evidence="1">
    <location>
        <begin position="14"/>
        <end position="57"/>
    </location>
</feature>
<keyword evidence="3" id="KW-1185">Reference proteome</keyword>
<organism evidence="2 3">
    <name type="scientific">Actinomadura fibrosa</name>
    <dbReference type="NCBI Taxonomy" id="111802"/>
    <lineage>
        <taxon>Bacteria</taxon>
        <taxon>Bacillati</taxon>
        <taxon>Actinomycetota</taxon>
        <taxon>Actinomycetes</taxon>
        <taxon>Streptosporangiales</taxon>
        <taxon>Thermomonosporaceae</taxon>
        <taxon>Actinomadura</taxon>
    </lineage>
</organism>
<dbReference type="InterPro" id="IPR051917">
    <property type="entry name" value="Transposase-Integrase"/>
</dbReference>
<proteinExistence type="predicted"/>